<proteinExistence type="predicted"/>
<reference evidence="2" key="1">
    <citation type="submission" date="2021-04" db="EMBL/GenBank/DDBJ databases">
        <title>Saccharothrix algeriensis WGS.</title>
        <authorList>
            <person name="Stuskova K."/>
            <person name="Hakalova E."/>
            <person name="Tebbal A.B."/>
            <person name="Eichmeier A."/>
        </authorList>
    </citation>
    <scope>NUCLEOTIDE SEQUENCE</scope>
    <source>
        <strain evidence="2">NRRL B-24137</strain>
    </source>
</reference>
<name>A0A8T8I046_9PSEU</name>
<organism evidence="2 3">
    <name type="scientific">Saccharothrix algeriensis</name>
    <dbReference type="NCBI Taxonomy" id="173560"/>
    <lineage>
        <taxon>Bacteria</taxon>
        <taxon>Bacillati</taxon>
        <taxon>Actinomycetota</taxon>
        <taxon>Actinomycetes</taxon>
        <taxon>Pseudonocardiales</taxon>
        <taxon>Pseudonocardiaceae</taxon>
        <taxon>Saccharothrix</taxon>
    </lineage>
</organism>
<dbReference type="AlphaFoldDB" id="A0A8T8I046"/>
<keyword evidence="1" id="KW-0812">Transmembrane</keyword>
<feature type="transmembrane region" description="Helical" evidence="1">
    <location>
        <begin position="47"/>
        <end position="65"/>
    </location>
</feature>
<feature type="transmembrane region" description="Helical" evidence="1">
    <location>
        <begin position="18"/>
        <end position="35"/>
    </location>
</feature>
<protein>
    <recommendedName>
        <fullName evidence="4">ABC transporter</fullName>
    </recommendedName>
</protein>
<dbReference type="EMBL" id="CP072788">
    <property type="protein sequence ID" value="QTR03860.1"/>
    <property type="molecule type" value="Genomic_DNA"/>
</dbReference>
<evidence type="ECO:0008006" key="4">
    <source>
        <dbReference type="Google" id="ProtNLM"/>
    </source>
</evidence>
<feature type="transmembrane region" description="Helical" evidence="1">
    <location>
        <begin position="118"/>
        <end position="142"/>
    </location>
</feature>
<sequence>MTALVRYLLADLLRSQRYLPPLLVFGAVLAMFNAGDAGPPPSAYAGPGAFLYPTAVWLTVVVATAEDPVRRAVTVTTAGGWGRVQAAVALLSCAAVAVVAVVATLVPVLTQPRPYPPGVVALGLASLLVCGLTGVGVGVLCARPVITRPGWAVLAATALVVLAFLFGRTPPIGNVLGALGHGTGLGGDLLVSGACAAVLVVGATRLAAARGPRRG</sequence>
<feature type="transmembrane region" description="Helical" evidence="1">
    <location>
        <begin position="149"/>
        <end position="169"/>
    </location>
</feature>
<gene>
    <name evidence="2" type="ORF">J7S33_02175</name>
</gene>
<keyword evidence="1" id="KW-0472">Membrane</keyword>
<feature type="transmembrane region" description="Helical" evidence="1">
    <location>
        <begin position="189"/>
        <end position="208"/>
    </location>
</feature>
<feature type="transmembrane region" description="Helical" evidence="1">
    <location>
        <begin position="86"/>
        <end position="106"/>
    </location>
</feature>
<evidence type="ECO:0000256" key="1">
    <source>
        <dbReference type="SAM" id="Phobius"/>
    </source>
</evidence>
<dbReference type="Proteomes" id="UP000671828">
    <property type="component" value="Chromosome"/>
</dbReference>
<keyword evidence="1" id="KW-1133">Transmembrane helix</keyword>
<accession>A0A8T8I046</accession>
<evidence type="ECO:0000313" key="3">
    <source>
        <dbReference type="Proteomes" id="UP000671828"/>
    </source>
</evidence>
<evidence type="ECO:0000313" key="2">
    <source>
        <dbReference type="EMBL" id="QTR03860.1"/>
    </source>
</evidence>